<name>A0A0W8G342_9ZZZZ</name>
<evidence type="ECO:0000256" key="1">
    <source>
        <dbReference type="SAM" id="MobiDB-lite"/>
    </source>
</evidence>
<feature type="compositionally biased region" description="Basic and acidic residues" evidence="1">
    <location>
        <begin position="1"/>
        <end position="16"/>
    </location>
</feature>
<feature type="region of interest" description="Disordered" evidence="1">
    <location>
        <begin position="1"/>
        <end position="265"/>
    </location>
</feature>
<feature type="compositionally biased region" description="Basic residues" evidence="1">
    <location>
        <begin position="237"/>
        <end position="246"/>
    </location>
</feature>
<dbReference type="EMBL" id="LNQE01000314">
    <property type="protein sequence ID" value="KUG27575.1"/>
    <property type="molecule type" value="Genomic_DNA"/>
</dbReference>
<feature type="compositionally biased region" description="Basic and acidic residues" evidence="1">
    <location>
        <begin position="97"/>
        <end position="107"/>
    </location>
</feature>
<feature type="compositionally biased region" description="Basic and acidic residues" evidence="1">
    <location>
        <begin position="648"/>
        <end position="663"/>
    </location>
</feature>
<feature type="compositionally biased region" description="Basic and acidic residues" evidence="1">
    <location>
        <begin position="247"/>
        <end position="257"/>
    </location>
</feature>
<organism evidence="2">
    <name type="scientific">hydrocarbon metagenome</name>
    <dbReference type="NCBI Taxonomy" id="938273"/>
    <lineage>
        <taxon>unclassified sequences</taxon>
        <taxon>metagenomes</taxon>
        <taxon>ecological metagenomes</taxon>
    </lineage>
</organism>
<dbReference type="AlphaFoldDB" id="A0A0W8G342"/>
<accession>A0A0W8G342</accession>
<proteinExistence type="predicted"/>
<feature type="compositionally biased region" description="Basic and acidic residues" evidence="1">
    <location>
        <begin position="370"/>
        <end position="392"/>
    </location>
</feature>
<feature type="compositionally biased region" description="Basic and acidic residues" evidence="1">
    <location>
        <begin position="50"/>
        <end position="60"/>
    </location>
</feature>
<evidence type="ECO:0000313" key="2">
    <source>
        <dbReference type="EMBL" id="KUG27575.1"/>
    </source>
</evidence>
<feature type="compositionally biased region" description="Basic and acidic residues" evidence="1">
    <location>
        <begin position="219"/>
        <end position="230"/>
    </location>
</feature>
<reference evidence="2" key="1">
    <citation type="journal article" date="2015" name="Proc. Natl. Acad. Sci. U.S.A.">
        <title>Networks of energetic and metabolic interactions define dynamics in microbial communities.</title>
        <authorList>
            <person name="Embree M."/>
            <person name="Liu J.K."/>
            <person name="Al-Bassam M.M."/>
            <person name="Zengler K."/>
        </authorList>
    </citation>
    <scope>NUCLEOTIDE SEQUENCE</scope>
</reference>
<feature type="compositionally biased region" description="Basic and acidic residues" evidence="1">
    <location>
        <begin position="137"/>
        <end position="153"/>
    </location>
</feature>
<feature type="region of interest" description="Disordered" evidence="1">
    <location>
        <begin position="632"/>
        <end position="679"/>
    </location>
</feature>
<gene>
    <name evidence="2" type="ORF">ASZ90_002560</name>
</gene>
<feature type="region of interest" description="Disordered" evidence="1">
    <location>
        <begin position="359"/>
        <end position="392"/>
    </location>
</feature>
<sequence>MQGHPEKMQGEQHESQPDQVGTDVCQGVAEPQLHFPASQLGQGKQGTEPGQKHLGQEKGHHQGHHGMRRDGRHPDGQGEVHDVVGKPRPAHVFQNPEEVRGIDDRLGEGQAKAQPGPATPLDGERRDALAQHPGQAEGHEQHEDRLGEDEALRTKTGQPGQDHKRHEVSGLGRNVAQARGVPGLDPQAVEADGGPQGGQAPRQADEGGGGIEGLQYDAQGEKNGKNKDGPAYEGQRCRHLPGRHERRQPEHDPESHQQHPTQGHELIVGEKGQLVGKKDGHPEKEQHPARALEGDRAGVRAGVRAGGRGRKLCRGSFRLAVKAIRFLNRYLFRCLLSRKRRFRIRFKRHPAGTDVLAPQGVQSARRQAQQHKDASQVGEKRRPADPFHQGADEAGKGLGPFLQVVAQGLPPFQGQQGVGPGKIILPEGVDETVLDLVMHLGDIRLQLAGLGQGGVDVRLDLVQVFLEFPEPGHRGIQAVAGPDGIFHGQAFFPDGPNGGIVLFCLGQPGLPVIQRRAFQFHITPKLPQLDENAPEGPGGVPGHAAQEHELVQAVVGLGQGVSEFGFHGRQNPAQGFGLPDAQVQILLDTGQDRLPGFDLLGRVDQLPTLPGGGRGGLRFHWGLAWRGLDCGRPGLGKGRPPLSRKKNHGEANRNTQENRHEGGAHMPPGAARSINDRTL</sequence>
<feature type="compositionally biased region" description="Basic and acidic residues" evidence="1">
    <location>
        <begin position="68"/>
        <end position="85"/>
    </location>
</feature>
<protein>
    <submittedName>
        <fullName evidence="2">Uncharacterized protein</fullName>
    </submittedName>
</protein>
<comment type="caution">
    <text evidence="2">The sequence shown here is derived from an EMBL/GenBank/DDBJ whole genome shotgun (WGS) entry which is preliminary data.</text>
</comment>